<proteinExistence type="predicted"/>
<evidence type="ECO:0000313" key="2">
    <source>
        <dbReference type="Proteomes" id="UP001633002"/>
    </source>
</evidence>
<evidence type="ECO:0000313" key="1">
    <source>
        <dbReference type="EMBL" id="KAL3677577.1"/>
    </source>
</evidence>
<dbReference type="Proteomes" id="UP001633002">
    <property type="component" value="Unassembled WGS sequence"/>
</dbReference>
<sequence length="166" mass="18930">MGGGRSRTRSNLEETADQDMLSKIEGCLSEQELKEARLGGCEIRNDGYLKKRRHGDIFLLNSGPSGPVSQWALELPDDEITHDQDEIMDEIQQFYQVLFKAEENSREKDEAREKLVSVIPRQLTANISSTMLLVPGKSKIEKSALFIKLEFVKAYNGVDHRFQWKS</sequence>
<protein>
    <submittedName>
        <fullName evidence="1">Uncharacterized protein</fullName>
    </submittedName>
</protein>
<dbReference type="AlphaFoldDB" id="A0ABD3GG76"/>
<comment type="caution">
    <text evidence="1">The sequence shown here is derived from an EMBL/GenBank/DDBJ whole genome shotgun (WGS) entry which is preliminary data.</text>
</comment>
<name>A0ABD3GG76_9MARC</name>
<dbReference type="EMBL" id="JBJQOH010000008">
    <property type="protein sequence ID" value="KAL3677577.1"/>
    <property type="molecule type" value="Genomic_DNA"/>
</dbReference>
<reference evidence="1 2" key="1">
    <citation type="submission" date="2024-09" db="EMBL/GenBank/DDBJ databases">
        <title>Chromosome-scale assembly of Riccia sorocarpa.</title>
        <authorList>
            <person name="Paukszto L."/>
        </authorList>
    </citation>
    <scope>NUCLEOTIDE SEQUENCE [LARGE SCALE GENOMIC DNA]</scope>
    <source>
        <strain evidence="1">LP-2024</strain>
        <tissue evidence="1">Aerial parts of the thallus</tissue>
    </source>
</reference>
<accession>A0ABD3GG76</accession>
<keyword evidence="2" id="KW-1185">Reference proteome</keyword>
<gene>
    <name evidence="1" type="ORF">R1sor_027525</name>
</gene>
<organism evidence="1 2">
    <name type="scientific">Riccia sorocarpa</name>
    <dbReference type="NCBI Taxonomy" id="122646"/>
    <lineage>
        <taxon>Eukaryota</taxon>
        <taxon>Viridiplantae</taxon>
        <taxon>Streptophyta</taxon>
        <taxon>Embryophyta</taxon>
        <taxon>Marchantiophyta</taxon>
        <taxon>Marchantiopsida</taxon>
        <taxon>Marchantiidae</taxon>
        <taxon>Marchantiales</taxon>
        <taxon>Ricciaceae</taxon>
        <taxon>Riccia</taxon>
    </lineage>
</organism>